<sequence>MTLYTFHKKLIIKRLIFILFFLAGILINHAQEENQYIPEKIKISLRQLGNELLLSNQDSVSRILPITKINDQEYRLSFQENLFIDPDVLTEKSKRLISNSAVWKDHIIEVIECRSSEVVYSYQISGVQEQNIVPCIGRKIPKNCYEIRVIFPKAQLVSPNNADANSTPVLWILIGIGLLFAILLGIKYTILDKKKDTQRKLQLGNTSFFYDQQLLKYNNEVTKLTTKEAELLKIFADTPNQIIKRELLIKLVWEDQGVIVGRSLDMFISKLRKKLNGDTSIKITNIHGVGYKMEI</sequence>
<keyword evidence="1 2" id="KW-0238">DNA-binding</keyword>
<reference evidence="6" key="1">
    <citation type="submission" date="2016-11" db="EMBL/GenBank/DDBJ databases">
        <authorList>
            <person name="Varghese N."/>
            <person name="Submissions S."/>
        </authorList>
    </citation>
    <scope>NUCLEOTIDE SEQUENCE [LARGE SCALE GENOMIC DNA]</scope>
    <source>
        <strain evidence="6">DSM 22623</strain>
    </source>
</reference>
<keyword evidence="3" id="KW-1133">Transmembrane helix</keyword>
<keyword evidence="3" id="KW-0472">Membrane</keyword>
<dbReference type="SUPFAM" id="SSF46894">
    <property type="entry name" value="C-terminal effector domain of the bipartite response regulators"/>
    <property type="match status" value="1"/>
</dbReference>
<keyword evidence="3" id="KW-0812">Transmembrane</keyword>
<proteinExistence type="predicted"/>
<dbReference type="AlphaFoldDB" id="A0A1M6AX52"/>
<dbReference type="SMART" id="SM00862">
    <property type="entry name" value="Trans_reg_C"/>
    <property type="match status" value="1"/>
</dbReference>
<dbReference type="InterPro" id="IPR016032">
    <property type="entry name" value="Sig_transdc_resp-reg_C-effctor"/>
</dbReference>
<dbReference type="EMBL" id="FQYP01000001">
    <property type="protein sequence ID" value="SHI41030.1"/>
    <property type="molecule type" value="Genomic_DNA"/>
</dbReference>
<feature type="DNA-binding region" description="OmpR/PhoB-type" evidence="2">
    <location>
        <begin position="198"/>
        <end position="295"/>
    </location>
</feature>
<accession>A0A1M6AX52</accession>
<evidence type="ECO:0000259" key="4">
    <source>
        <dbReference type="PROSITE" id="PS51755"/>
    </source>
</evidence>
<keyword evidence="6" id="KW-1185">Reference proteome</keyword>
<dbReference type="InterPro" id="IPR001867">
    <property type="entry name" value="OmpR/PhoB-type_DNA-bd"/>
</dbReference>
<dbReference type="Proteomes" id="UP000184432">
    <property type="component" value="Unassembled WGS sequence"/>
</dbReference>
<feature type="domain" description="OmpR/PhoB-type" evidence="4">
    <location>
        <begin position="198"/>
        <end position="295"/>
    </location>
</feature>
<dbReference type="GO" id="GO:0000160">
    <property type="term" value="P:phosphorelay signal transduction system"/>
    <property type="evidence" value="ECO:0007669"/>
    <property type="project" value="InterPro"/>
</dbReference>
<dbReference type="STRING" id="570521.SAMN04488508_101521"/>
<dbReference type="PROSITE" id="PS51755">
    <property type="entry name" value="OMPR_PHOB"/>
    <property type="match status" value="1"/>
</dbReference>
<gene>
    <name evidence="5" type="ORF">SAMN04488508_101521</name>
</gene>
<dbReference type="GO" id="GO:0003677">
    <property type="term" value="F:DNA binding"/>
    <property type="evidence" value="ECO:0007669"/>
    <property type="project" value="UniProtKB-UniRule"/>
</dbReference>
<dbReference type="RefSeq" id="WP_170864533.1">
    <property type="nucleotide sequence ID" value="NZ_FQYP01000001.1"/>
</dbReference>
<dbReference type="InterPro" id="IPR036388">
    <property type="entry name" value="WH-like_DNA-bd_sf"/>
</dbReference>
<dbReference type="Pfam" id="PF00486">
    <property type="entry name" value="Trans_reg_C"/>
    <property type="match status" value="1"/>
</dbReference>
<dbReference type="Gene3D" id="1.10.10.10">
    <property type="entry name" value="Winged helix-like DNA-binding domain superfamily/Winged helix DNA-binding domain"/>
    <property type="match status" value="1"/>
</dbReference>
<evidence type="ECO:0000313" key="6">
    <source>
        <dbReference type="Proteomes" id="UP000184432"/>
    </source>
</evidence>
<evidence type="ECO:0000313" key="5">
    <source>
        <dbReference type="EMBL" id="SHI41030.1"/>
    </source>
</evidence>
<protein>
    <submittedName>
        <fullName evidence="5">Transcriptional regulatory protein, C terminal</fullName>
    </submittedName>
</protein>
<evidence type="ECO:0000256" key="1">
    <source>
        <dbReference type="ARBA" id="ARBA00023125"/>
    </source>
</evidence>
<evidence type="ECO:0000256" key="3">
    <source>
        <dbReference type="SAM" id="Phobius"/>
    </source>
</evidence>
<dbReference type="CDD" id="cd00383">
    <property type="entry name" value="trans_reg_C"/>
    <property type="match status" value="1"/>
</dbReference>
<name>A0A1M6AX52_9FLAO</name>
<dbReference type="GO" id="GO:0006355">
    <property type="term" value="P:regulation of DNA-templated transcription"/>
    <property type="evidence" value="ECO:0007669"/>
    <property type="project" value="InterPro"/>
</dbReference>
<organism evidence="5 6">
    <name type="scientific">Aquimarina spongiae</name>
    <dbReference type="NCBI Taxonomy" id="570521"/>
    <lineage>
        <taxon>Bacteria</taxon>
        <taxon>Pseudomonadati</taxon>
        <taxon>Bacteroidota</taxon>
        <taxon>Flavobacteriia</taxon>
        <taxon>Flavobacteriales</taxon>
        <taxon>Flavobacteriaceae</taxon>
        <taxon>Aquimarina</taxon>
    </lineage>
</organism>
<feature type="transmembrane region" description="Helical" evidence="3">
    <location>
        <begin position="169"/>
        <end position="190"/>
    </location>
</feature>
<evidence type="ECO:0000256" key="2">
    <source>
        <dbReference type="PROSITE-ProRule" id="PRU01091"/>
    </source>
</evidence>